<sequence length="427" mass="49935">MDGTWLSNDYFSNEGCSEIAKFLLEDVKKLESITFDIEYIDYYYEASIYEKIKIFDETEFVSKLAASVRTVKLLNYWFKIPNVLNLLRLSNIKEIEVEIGVLFNNLDNVKYIKQAFEILPDLEIINIRCKSIYYWDENLIGFITTQILKNENTLKVLLIEKTYVAINCGPDGAPQKIKEETTNMNAKESQKNISERNFRSTQLQNFDKQKTQEIDDLYKRIENFEREIENRDNEIDTLKNECETLWCLFKMEETYFEYLENIEFEDVKNSFKLLQYPDDISKLISVKTSESKIPDLNINPSERQIGTDILLNQAKFLSGFEFLFGFDDGILLLASKPGVLAVIGYGKSNKIEERIDKYKESLLEGKDFIFVCIITLIFYDNEISFVNDIDKIIFEKVGQMSALVPKSKLESLIVLKIILYNKEEKYS</sequence>
<evidence type="ECO:0000256" key="1">
    <source>
        <dbReference type="SAM" id="Coils"/>
    </source>
</evidence>
<protein>
    <submittedName>
        <fullName evidence="2">Uncharacterized protein</fullName>
    </submittedName>
</protein>
<keyword evidence="1" id="KW-0175">Coiled coil</keyword>
<reference evidence="2 3" key="1">
    <citation type="submission" date="2018-06" db="EMBL/GenBank/DDBJ databases">
        <title>Comparative genomics reveals the genomic features of Rhizophagus irregularis, R. cerebriforme, R. diaphanum and Gigaspora rosea, and their symbiotic lifestyle signature.</title>
        <authorList>
            <person name="Morin E."/>
            <person name="San Clemente H."/>
            <person name="Chen E.C.H."/>
            <person name="De La Providencia I."/>
            <person name="Hainaut M."/>
            <person name="Kuo A."/>
            <person name="Kohler A."/>
            <person name="Murat C."/>
            <person name="Tang N."/>
            <person name="Roy S."/>
            <person name="Loubradou J."/>
            <person name="Henrissat B."/>
            <person name="Grigoriev I.V."/>
            <person name="Corradi N."/>
            <person name="Roux C."/>
            <person name="Martin F.M."/>
        </authorList>
    </citation>
    <scope>NUCLEOTIDE SEQUENCE [LARGE SCALE GENOMIC DNA]</scope>
    <source>
        <strain evidence="2 3">DAOM 227022</strain>
    </source>
</reference>
<dbReference type="AlphaFoldDB" id="A0A397TEM6"/>
<keyword evidence="3" id="KW-1185">Reference proteome</keyword>
<evidence type="ECO:0000313" key="2">
    <source>
        <dbReference type="EMBL" id="RIA95396.1"/>
    </source>
</evidence>
<proteinExistence type="predicted"/>
<dbReference type="EMBL" id="QKYT01000062">
    <property type="protein sequence ID" value="RIA95396.1"/>
    <property type="molecule type" value="Genomic_DNA"/>
</dbReference>
<feature type="coiled-coil region" evidence="1">
    <location>
        <begin position="207"/>
        <end position="241"/>
    </location>
</feature>
<dbReference type="Proteomes" id="UP000265703">
    <property type="component" value="Unassembled WGS sequence"/>
</dbReference>
<gene>
    <name evidence="2" type="ORF">C1645_816781</name>
</gene>
<accession>A0A397TEM6</accession>
<name>A0A397TEM6_9GLOM</name>
<evidence type="ECO:0000313" key="3">
    <source>
        <dbReference type="Proteomes" id="UP000265703"/>
    </source>
</evidence>
<comment type="caution">
    <text evidence="2">The sequence shown here is derived from an EMBL/GenBank/DDBJ whole genome shotgun (WGS) entry which is preliminary data.</text>
</comment>
<organism evidence="2 3">
    <name type="scientific">Glomus cerebriforme</name>
    <dbReference type="NCBI Taxonomy" id="658196"/>
    <lineage>
        <taxon>Eukaryota</taxon>
        <taxon>Fungi</taxon>
        <taxon>Fungi incertae sedis</taxon>
        <taxon>Mucoromycota</taxon>
        <taxon>Glomeromycotina</taxon>
        <taxon>Glomeromycetes</taxon>
        <taxon>Glomerales</taxon>
        <taxon>Glomeraceae</taxon>
        <taxon>Glomus</taxon>
    </lineage>
</organism>